<dbReference type="Gene3D" id="3.40.50.10330">
    <property type="entry name" value="Probable inorganic polyphosphate/atp-NAD kinase, domain 1"/>
    <property type="match status" value="1"/>
</dbReference>
<dbReference type="PANTHER" id="PTHR12358:SF106">
    <property type="entry name" value="LIPID KINASE YEGS"/>
    <property type="match status" value="1"/>
</dbReference>
<dbReference type="InterPro" id="IPR050187">
    <property type="entry name" value="Lipid_Phosphate_FormReg"/>
</dbReference>
<dbReference type="Gene3D" id="2.60.200.40">
    <property type="match status" value="1"/>
</dbReference>
<keyword evidence="8" id="KW-1185">Reference proteome</keyword>
<keyword evidence="1" id="KW-0808">Transferase</keyword>
<evidence type="ECO:0000256" key="3">
    <source>
        <dbReference type="ARBA" id="ARBA00022777"/>
    </source>
</evidence>
<dbReference type="EMBL" id="JAPDNT010000001">
    <property type="protein sequence ID" value="MCW3473349.1"/>
    <property type="molecule type" value="Genomic_DNA"/>
</dbReference>
<proteinExistence type="predicted"/>
<keyword evidence="2" id="KW-0547">Nucleotide-binding</keyword>
<feature type="region of interest" description="Disordered" evidence="5">
    <location>
        <begin position="261"/>
        <end position="288"/>
    </location>
</feature>
<reference evidence="7" key="2">
    <citation type="submission" date="2022-10" db="EMBL/GenBank/DDBJ databases">
        <authorList>
            <person name="Trinh H.N."/>
        </authorList>
    </citation>
    <scope>NUCLEOTIDE SEQUENCE</scope>
    <source>
        <strain evidence="7">RN2-1</strain>
    </source>
</reference>
<dbReference type="PROSITE" id="PS50146">
    <property type="entry name" value="DAGK"/>
    <property type="match status" value="1"/>
</dbReference>
<sequence>MTIVFNPAAGRRRAQLLWHVLDVMAANGVGFEIEETRRPGHATEIARQAARAGITLVVAAGGDGTIAEVANGLSGSPCRLGIIPLGTANVLAHELGLPFAPRAVAASLAFGRTRAVWPGIACGESGTRLFVQMLGAGFDAQVVHGLSKRLKRTIGRGAYVAQTLRELARYGFPPIRLRLDGAETETGSVIVTKGHLYAGCYTLAPGATPTDKGFTVALFDRGGPMAALLYGAALPLNLLPRMSGLRLLRADRIDILSSQVPAQADGDPAGETPLSISDAPAPMNVVVG</sequence>
<dbReference type="GO" id="GO:0004143">
    <property type="term" value="F:ATP-dependent diacylglycerol kinase activity"/>
    <property type="evidence" value="ECO:0007669"/>
    <property type="project" value="TreeGrafter"/>
</dbReference>
<dbReference type="PANTHER" id="PTHR12358">
    <property type="entry name" value="SPHINGOSINE KINASE"/>
    <property type="match status" value="1"/>
</dbReference>
<evidence type="ECO:0000313" key="7">
    <source>
        <dbReference type="EMBL" id="MCW3473349.1"/>
    </source>
</evidence>
<dbReference type="GO" id="GO:0005524">
    <property type="term" value="F:ATP binding"/>
    <property type="evidence" value="ECO:0007669"/>
    <property type="project" value="UniProtKB-KW"/>
</dbReference>
<dbReference type="Pfam" id="PF19279">
    <property type="entry name" value="YegS_C"/>
    <property type="match status" value="1"/>
</dbReference>
<feature type="domain" description="DAGKc" evidence="6">
    <location>
        <begin position="1"/>
        <end position="125"/>
    </location>
</feature>
<dbReference type="GO" id="GO:0005886">
    <property type="term" value="C:plasma membrane"/>
    <property type="evidence" value="ECO:0007669"/>
    <property type="project" value="TreeGrafter"/>
</dbReference>
<evidence type="ECO:0000313" key="8">
    <source>
        <dbReference type="Proteomes" id="UP001165679"/>
    </source>
</evidence>
<name>A0AA41YI48_9PROT</name>
<dbReference type="AlphaFoldDB" id="A0AA41YI48"/>
<evidence type="ECO:0000256" key="1">
    <source>
        <dbReference type="ARBA" id="ARBA00022679"/>
    </source>
</evidence>
<evidence type="ECO:0000256" key="2">
    <source>
        <dbReference type="ARBA" id="ARBA00022741"/>
    </source>
</evidence>
<dbReference type="Proteomes" id="UP001165679">
    <property type="component" value="Unassembled WGS sequence"/>
</dbReference>
<dbReference type="SUPFAM" id="SSF111331">
    <property type="entry name" value="NAD kinase/diacylglycerol kinase-like"/>
    <property type="match status" value="1"/>
</dbReference>
<dbReference type="Pfam" id="PF00781">
    <property type="entry name" value="DAGK_cat"/>
    <property type="match status" value="1"/>
</dbReference>
<dbReference type="InterPro" id="IPR017438">
    <property type="entry name" value="ATP-NAD_kinase_N"/>
</dbReference>
<protein>
    <submittedName>
        <fullName evidence="7">Diacylglycerol kinase family protein</fullName>
    </submittedName>
</protein>
<dbReference type="SMART" id="SM00046">
    <property type="entry name" value="DAGKc"/>
    <property type="match status" value="1"/>
</dbReference>
<dbReference type="InterPro" id="IPR045540">
    <property type="entry name" value="YegS/DAGK_C"/>
</dbReference>
<dbReference type="RefSeq" id="WP_264711920.1">
    <property type="nucleotide sequence ID" value="NZ_JAPDNT010000001.1"/>
</dbReference>
<evidence type="ECO:0000259" key="6">
    <source>
        <dbReference type="PROSITE" id="PS50146"/>
    </source>
</evidence>
<evidence type="ECO:0000256" key="5">
    <source>
        <dbReference type="SAM" id="MobiDB-lite"/>
    </source>
</evidence>
<dbReference type="InterPro" id="IPR001206">
    <property type="entry name" value="Diacylglycerol_kinase_cat_dom"/>
</dbReference>
<gene>
    <name evidence="7" type="ORF">OL599_02060</name>
</gene>
<keyword evidence="3 7" id="KW-0418">Kinase</keyword>
<keyword evidence="4" id="KW-0067">ATP-binding</keyword>
<organism evidence="7 8">
    <name type="scientific">Limobrevibacterium gyesilva</name>
    <dbReference type="NCBI Taxonomy" id="2991712"/>
    <lineage>
        <taxon>Bacteria</taxon>
        <taxon>Pseudomonadati</taxon>
        <taxon>Pseudomonadota</taxon>
        <taxon>Alphaproteobacteria</taxon>
        <taxon>Acetobacterales</taxon>
        <taxon>Acetobacteraceae</taxon>
        <taxon>Limobrevibacterium</taxon>
    </lineage>
</organism>
<accession>A0AA41YI48</accession>
<comment type="caution">
    <text evidence="7">The sequence shown here is derived from an EMBL/GenBank/DDBJ whole genome shotgun (WGS) entry which is preliminary data.</text>
</comment>
<evidence type="ECO:0000256" key="4">
    <source>
        <dbReference type="ARBA" id="ARBA00022840"/>
    </source>
</evidence>
<reference evidence="7" key="1">
    <citation type="submission" date="2022-09" db="EMBL/GenBank/DDBJ databases">
        <title>Rhodovastum sp. nov. RN2-1 isolated from soil in Seongnam, South Korea.</title>
        <authorList>
            <person name="Le N.T."/>
        </authorList>
    </citation>
    <scope>NUCLEOTIDE SEQUENCE</scope>
    <source>
        <strain evidence="7">RN2-1</strain>
    </source>
</reference>
<dbReference type="InterPro" id="IPR016064">
    <property type="entry name" value="NAD/diacylglycerol_kinase_sf"/>
</dbReference>